<dbReference type="EMBL" id="OW152836">
    <property type="protein sequence ID" value="CAH2057316.1"/>
    <property type="molecule type" value="Genomic_DNA"/>
</dbReference>
<sequence length="77" mass="8783">MCLEPSTAQKTSAPTRMSIAEDRADRLGTVVAEAGGRCRGRCKLRKLRTGTGYLRVLLYFELLTLRIPRVWVLRQYL</sequence>
<protein>
    <submittedName>
        <fullName evidence="1">Uncharacterized protein</fullName>
    </submittedName>
</protein>
<gene>
    <name evidence="1" type="ORF">IPOD504_LOCUS10150</name>
</gene>
<proteinExistence type="predicted"/>
<reference evidence="1" key="1">
    <citation type="submission" date="2022-03" db="EMBL/GenBank/DDBJ databases">
        <authorList>
            <person name="Martin H S."/>
        </authorList>
    </citation>
    <scope>NUCLEOTIDE SEQUENCE</scope>
</reference>
<evidence type="ECO:0000313" key="1">
    <source>
        <dbReference type="EMBL" id="CAH2057316.1"/>
    </source>
</evidence>
<name>A0ABN8IH60_9NEOP</name>
<accession>A0ABN8IH60</accession>
<evidence type="ECO:0000313" key="2">
    <source>
        <dbReference type="Proteomes" id="UP000837857"/>
    </source>
</evidence>
<organism evidence="1 2">
    <name type="scientific">Iphiclides podalirius</name>
    <name type="common">scarce swallowtail</name>
    <dbReference type="NCBI Taxonomy" id="110791"/>
    <lineage>
        <taxon>Eukaryota</taxon>
        <taxon>Metazoa</taxon>
        <taxon>Ecdysozoa</taxon>
        <taxon>Arthropoda</taxon>
        <taxon>Hexapoda</taxon>
        <taxon>Insecta</taxon>
        <taxon>Pterygota</taxon>
        <taxon>Neoptera</taxon>
        <taxon>Endopterygota</taxon>
        <taxon>Lepidoptera</taxon>
        <taxon>Glossata</taxon>
        <taxon>Ditrysia</taxon>
        <taxon>Papilionoidea</taxon>
        <taxon>Papilionidae</taxon>
        <taxon>Papilioninae</taxon>
        <taxon>Iphiclides</taxon>
    </lineage>
</organism>
<dbReference type="Proteomes" id="UP000837857">
    <property type="component" value="Chromosome 24"/>
</dbReference>
<feature type="non-terminal residue" evidence="1">
    <location>
        <position position="1"/>
    </location>
</feature>
<keyword evidence="2" id="KW-1185">Reference proteome</keyword>